<evidence type="ECO:0000256" key="2">
    <source>
        <dbReference type="SAM" id="MobiDB-lite"/>
    </source>
</evidence>
<dbReference type="RefSeq" id="WP_058531633.1">
    <property type="nucleotide sequence ID" value="NZ_CAAAIN010000005.1"/>
</dbReference>
<evidence type="ECO:0000313" key="3">
    <source>
        <dbReference type="EMBL" id="KTD46608.1"/>
    </source>
</evidence>
<dbReference type="PATRIC" id="fig|458.5.peg.1595"/>
<dbReference type="EMBL" id="LNYT01000020">
    <property type="protein sequence ID" value="KTD46608.1"/>
    <property type="molecule type" value="Genomic_DNA"/>
</dbReference>
<feature type="coiled-coil region" evidence="1">
    <location>
        <begin position="190"/>
        <end position="246"/>
    </location>
</feature>
<evidence type="ECO:0000256" key="1">
    <source>
        <dbReference type="SAM" id="Coils"/>
    </source>
</evidence>
<protein>
    <submittedName>
        <fullName evidence="3">Uncharacterized protein</fullName>
    </submittedName>
</protein>
<comment type="caution">
    <text evidence="3">The sequence shown here is derived from an EMBL/GenBank/DDBJ whole genome shotgun (WGS) entry which is preliminary data.</text>
</comment>
<organism evidence="3 4">
    <name type="scientific">Legionella rubrilucens</name>
    <dbReference type="NCBI Taxonomy" id="458"/>
    <lineage>
        <taxon>Bacteria</taxon>
        <taxon>Pseudomonadati</taxon>
        <taxon>Pseudomonadota</taxon>
        <taxon>Gammaproteobacteria</taxon>
        <taxon>Legionellales</taxon>
        <taxon>Legionellaceae</taxon>
        <taxon>Legionella</taxon>
    </lineage>
</organism>
<dbReference type="Proteomes" id="UP000054608">
    <property type="component" value="Unassembled WGS sequence"/>
</dbReference>
<sequence>MQLKSEQTLSSICLKTKLEKEITINTSPEATKQFGTHFLERINTPKGLGTVIGVHNDYLWIWLDSDSGPTYWGNVVDNLFNYPEFSKSNDKNYPEKVKELIPLALQLLWLLTHIDDYSPTALDYTLREALNRSSGHMTQQLRSLFRDFDKLTASDMGILAEEEGLSSGAVTEYLNTATLDTVAEEFNALQRRVQTQLHLLNQQMKHLDKEKTPQLFGLLTTNQSLLKQSHQEMEQTAKRLQSISAQAAHSKKANQFLHFHRLLSALIDVFFDYPTAQPPYDSMEYRDGAAQITQFLYNHGHYFFEGSKNESNNNSKQELSESSSLDVLFLFLLLSGLRLSTSQSGLIYLHLLKQSNIPVEKLDLTPNTFSLVNFSRQHPQHFIEFYQRFFLSEGTFQHKMEELLKKSHPVLLTEAGKWAVYYGLAKQRVVSEDSPPGHALEIKYYLELGIKYLDQAMRSSHSVAAQEIDSLLSTHSEIPCSTALAKALASYFSNTTQRQKARFYLQLAEYQNENSKHSDESSVEQTVNELTLIKIKLDILEKTGREQSQAISTLIHLARQSNQPAGKALLKELSTQLPAVAFAAMVEWEQHHFSQLSLELFELAKKENPVITAWYLNRYHVVTKKIKSDLNVVLQAVAANVEQAIIEFNQLLVSPSFALENKEVILSVLVKADVWQHVYPANLVALILRYHAANAITGHDLDKLMDSMAHASLTDPRKHFELLATVLKEISYLLDTAGFIAFLYAIKRLHISIKTDAKLPVAIATYLIQQELRSPNDKMLIHSFMDRFLTDYPEFGHDLRQDSKAWEIIQQSDQITFFLKRTLRDPETKNEKTEDVTHSNLVSLSLFKHLTGPVNPPLSPMEMQGAKQPTPNS</sequence>
<dbReference type="OrthoDB" id="5653197at2"/>
<gene>
    <name evidence="3" type="ORF">Lrub_1530</name>
</gene>
<keyword evidence="1" id="KW-0175">Coiled coil</keyword>
<name>A0A0W0XQG6_9GAMM</name>
<proteinExistence type="predicted"/>
<reference evidence="3 4" key="1">
    <citation type="submission" date="2015-11" db="EMBL/GenBank/DDBJ databases">
        <title>Genomic analysis of 38 Legionella species identifies large and diverse effector repertoires.</title>
        <authorList>
            <person name="Burstein D."/>
            <person name="Amaro F."/>
            <person name="Zusman T."/>
            <person name="Lifshitz Z."/>
            <person name="Cohen O."/>
            <person name="Gilbert J.A."/>
            <person name="Pupko T."/>
            <person name="Shuman H.A."/>
            <person name="Segal G."/>
        </authorList>
    </citation>
    <scope>NUCLEOTIDE SEQUENCE [LARGE SCALE GENOMIC DNA]</scope>
    <source>
        <strain evidence="3 4">WA-270A-C2</strain>
    </source>
</reference>
<dbReference type="AlphaFoldDB" id="A0A0W0XQG6"/>
<feature type="region of interest" description="Disordered" evidence="2">
    <location>
        <begin position="854"/>
        <end position="873"/>
    </location>
</feature>
<accession>A0A0W0XQG6</accession>
<keyword evidence="4" id="KW-1185">Reference proteome</keyword>
<evidence type="ECO:0000313" key="4">
    <source>
        <dbReference type="Proteomes" id="UP000054608"/>
    </source>
</evidence>